<comment type="catalytic activity">
    <reaction evidence="1 5">
        <text>dTDP-4-dehydro-6-deoxy-alpha-D-glucose = dTDP-4-dehydro-beta-L-rhamnose</text>
        <dbReference type="Rhea" id="RHEA:16969"/>
        <dbReference type="ChEBI" id="CHEBI:57649"/>
        <dbReference type="ChEBI" id="CHEBI:62830"/>
        <dbReference type="EC" id="5.1.3.13"/>
    </reaction>
</comment>
<dbReference type="NCBIfam" id="TIGR01221">
    <property type="entry name" value="rmlC"/>
    <property type="match status" value="1"/>
</dbReference>
<sequence>MRFTETALSGAFIVDLEPAADERGFFARSWCTEEFRRHGLSGRVAQCNVSFNRKAGTFRGMHFQAPPYQEAKLVRCTCGAIYDVIVDLRRDSPTFGRHFGVVLSAENRRMLYVPEDFAHGFITLVDNTEVFYQMSEVYSAECSRSFRWDDPSLGIDFPIEIAVISERDRNSPYLAMIL</sequence>
<comment type="caution">
    <text evidence="6">The sequence shown here is derived from an EMBL/GenBank/DDBJ whole genome shotgun (WGS) entry which is preliminary data.</text>
</comment>
<dbReference type="Proteomes" id="UP001564408">
    <property type="component" value="Unassembled WGS sequence"/>
</dbReference>
<dbReference type="PANTHER" id="PTHR21047:SF2">
    <property type="entry name" value="THYMIDINE DIPHOSPHO-4-KETO-RHAMNOSE 3,5-EPIMERASE"/>
    <property type="match status" value="1"/>
</dbReference>
<evidence type="ECO:0000256" key="1">
    <source>
        <dbReference type="ARBA" id="ARBA00001298"/>
    </source>
</evidence>
<dbReference type="SUPFAM" id="SSF51182">
    <property type="entry name" value="RmlC-like cupins"/>
    <property type="match status" value="1"/>
</dbReference>
<keyword evidence="7" id="KW-1185">Reference proteome</keyword>
<evidence type="ECO:0000256" key="5">
    <source>
        <dbReference type="RuleBase" id="RU364069"/>
    </source>
</evidence>
<evidence type="ECO:0000313" key="6">
    <source>
        <dbReference type="EMBL" id="MEY6432063.1"/>
    </source>
</evidence>
<name>A0ABV4BC32_9GAMM</name>
<dbReference type="PANTHER" id="PTHR21047">
    <property type="entry name" value="DTDP-6-DEOXY-D-GLUCOSE-3,5 EPIMERASE"/>
    <property type="match status" value="1"/>
</dbReference>
<dbReference type="Pfam" id="PF00908">
    <property type="entry name" value="dTDP_sugar_isom"/>
    <property type="match status" value="1"/>
</dbReference>
<dbReference type="InterPro" id="IPR014710">
    <property type="entry name" value="RmlC-like_jellyroll"/>
</dbReference>
<comment type="function">
    <text evidence="2 5">Catalyzes the epimerization of the C3' and C5'positions of dTDP-6-deoxy-D-xylo-4-hexulose, forming dTDP-6-deoxy-L-lyxo-4-hexulose.</text>
</comment>
<evidence type="ECO:0000313" key="7">
    <source>
        <dbReference type="Proteomes" id="UP001564408"/>
    </source>
</evidence>
<evidence type="ECO:0000256" key="3">
    <source>
        <dbReference type="ARBA" id="ARBA00012098"/>
    </source>
</evidence>
<dbReference type="InterPro" id="IPR000888">
    <property type="entry name" value="RmlC-like"/>
</dbReference>
<dbReference type="GO" id="GO:0008830">
    <property type="term" value="F:dTDP-4-dehydrorhamnose 3,5-epimerase activity"/>
    <property type="evidence" value="ECO:0007669"/>
    <property type="project" value="UniProtKB-EC"/>
</dbReference>
<evidence type="ECO:0000256" key="4">
    <source>
        <dbReference type="ARBA" id="ARBA00019595"/>
    </source>
</evidence>
<gene>
    <name evidence="6" type="primary">rfbC</name>
    <name evidence="6" type="ORF">ABC977_06520</name>
</gene>
<dbReference type="CDD" id="cd00438">
    <property type="entry name" value="cupin_RmlC"/>
    <property type="match status" value="1"/>
</dbReference>
<comment type="pathway">
    <text evidence="5">Carbohydrate biosynthesis; dTDP-L-rhamnose biosynthesis.</text>
</comment>
<protein>
    <recommendedName>
        <fullName evidence="4 5">dTDP-4-dehydrorhamnose 3,5-epimerase</fullName>
        <ecNumber evidence="3 5">5.1.3.13</ecNumber>
    </recommendedName>
    <alternativeName>
        <fullName evidence="5">Thymidine diphospho-4-keto-rhamnose 3,5-epimerase</fullName>
    </alternativeName>
</protein>
<dbReference type="Gene3D" id="2.60.120.10">
    <property type="entry name" value="Jelly Rolls"/>
    <property type="match status" value="1"/>
</dbReference>
<proteinExistence type="inferred from homology"/>
<comment type="subunit">
    <text evidence="5">Homodimer.</text>
</comment>
<dbReference type="EMBL" id="JBDKXB010000005">
    <property type="protein sequence ID" value="MEY6432063.1"/>
    <property type="molecule type" value="Genomic_DNA"/>
</dbReference>
<dbReference type="InterPro" id="IPR011051">
    <property type="entry name" value="RmlC_Cupin_sf"/>
</dbReference>
<organism evidence="6 7">
    <name type="scientific">Thioalkalicoccus limnaeus</name>
    <dbReference type="NCBI Taxonomy" id="120681"/>
    <lineage>
        <taxon>Bacteria</taxon>
        <taxon>Pseudomonadati</taxon>
        <taxon>Pseudomonadota</taxon>
        <taxon>Gammaproteobacteria</taxon>
        <taxon>Chromatiales</taxon>
        <taxon>Chromatiaceae</taxon>
        <taxon>Thioalkalicoccus</taxon>
    </lineage>
</organism>
<reference evidence="6 7" key="1">
    <citation type="submission" date="2024-05" db="EMBL/GenBank/DDBJ databases">
        <title>Genome Sequence and Characterization of the New Strain Purple Sulfur Bacterium of Genus Thioalkalicoccus.</title>
        <authorList>
            <person name="Bryantseva I.A."/>
            <person name="Kyndt J.A."/>
            <person name="Imhoff J.F."/>
        </authorList>
    </citation>
    <scope>NUCLEOTIDE SEQUENCE [LARGE SCALE GENOMIC DNA]</scope>
    <source>
        <strain evidence="6 7">Um2</strain>
    </source>
</reference>
<keyword evidence="5 6" id="KW-0413">Isomerase</keyword>
<accession>A0ABV4BC32</accession>
<dbReference type="RefSeq" id="WP_369666435.1">
    <property type="nucleotide sequence ID" value="NZ_JBDKXB010000005.1"/>
</dbReference>
<dbReference type="EC" id="5.1.3.13" evidence="3 5"/>
<comment type="similarity">
    <text evidence="5">Belongs to the dTDP-4-dehydrorhamnose 3,5-epimerase family.</text>
</comment>
<evidence type="ECO:0000256" key="2">
    <source>
        <dbReference type="ARBA" id="ARBA00001997"/>
    </source>
</evidence>